<gene>
    <name evidence="9" type="ORF">N0V93_002087</name>
</gene>
<evidence type="ECO:0000313" key="10">
    <source>
        <dbReference type="Proteomes" id="UP001140453"/>
    </source>
</evidence>
<evidence type="ECO:0000256" key="5">
    <source>
        <dbReference type="ARBA" id="ARBA00023004"/>
    </source>
</evidence>
<evidence type="ECO:0000313" key="9">
    <source>
        <dbReference type="EMBL" id="KAJ4397850.1"/>
    </source>
</evidence>
<dbReference type="AlphaFoldDB" id="A0A9W9D384"/>
<dbReference type="InterPro" id="IPR036396">
    <property type="entry name" value="Cyt_P450_sf"/>
</dbReference>
<keyword evidence="4 6" id="KW-0479">Metal-binding</keyword>
<dbReference type="SUPFAM" id="SSF48264">
    <property type="entry name" value="Cytochrome P450"/>
    <property type="match status" value="1"/>
</dbReference>
<dbReference type="InterPro" id="IPR017972">
    <property type="entry name" value="Cyt_P450_CS"/>
</dbReference>
<name>A0A9W9D384_9PEZI</name>
<feature type="binding site" description="axial binding residue" evidence="6">
    <location>
        <position position="428"/>
    </location>
    <ligand>
        <name>heme</name>
        <dbReference type="ChEBI" id="CHEBI:30413"/>
    </ligand>
    <ligandPart>
        <name>Fe</name>
        <dbReference type="ChEBI" id="CHEBI:18248"/>
    </ligandPart>
</feature>
<keyword evidence="3 6" id="KW-0349">Heme</keyword>
<dbReference type="GO" id="GO:0016705">
    <property type="term" value="F:oxidoreductase activity, acting on paired donors, with incorporation or reduction of molecular oxygen"/>
    <property type="evidence" value="ECO:0007669"/>
    <property type="project" value="InterPro"/>
</dbReference>
<dbReference type="PANTHER" id="PTHR24305:SF210">
    <property type="entry name" value="CYTOCHROME P450 MONOOXYGENASE ASQL-RELATED"/>
    <property type="match status" value="1"/>
</dbReference>
<proteinExistence type="inferred from homology"/>
<dbReference type="PROSITE" id="PS00086">
    <property type="entry name" value="CYTOCHROME_P450"/>
    <property type="match status" value="1"/>
</dbReference>
<dbReference type="Pfam" id="PF00067">
    <property type="entry name" value="p450"/>
    <property type="match status" value="1"/>
</dbReference>
<dbReference type="PRINTS" id="PR00463">
    <property type="entry name" value="EP450I"/>
</dbReference>
<evidence type="ECO:0000256" key="6">
    <source>
        <dbReference type="PIRSR" id="PIRSR602401-1"/>
    </source>
</evidence>
<dbReference type="EMBL" id="JAPEVB010000001">
    <property type="protein sequence ID" value="KAJ4397850.1"/>
    <property type="molecule type" value="Genomic_DNA"/>
</dbReference>
<keyword evidence="5 6" id="KW-0408">Iron</keyword>
<dbReference type="InterPro" id="IPR002401">
    <property type="entry name" value="Cyt_P450_E_grp-I"/>
</dbReference>
<dbReference type="GO" id="GO:0020037">
    <property type="term" value="F:heme binding"/>
    <property type="evidence" value="ECO:0007669"/>
    <property type="project" value="InterPro"/>
</dbReference>
<comment type="caution">
    <text evidence="9">The sequence shown here is derived from an EMBL/GenBank/DDBJ whole genome shotgun (WGS) entry which is preliminary data.</text>
</comment>
<dbReference type="GO" id="GO:0005506">
    <property type="term" value="F:iron ion binding"/>
    <property type="evidence" value="ECO:0007669"/>
    <property type="project" value="InterPro"/>
</dbReference>
<dbReference type="InterPro" id="IPR001128">
    <property type="entry name" value="Cyt_P450"/>
</dbReference>
<comment type="cofactor">
    <cofactor evidence="1 6">
        <name>heme</name>
        <dbReference type="ChEBI" id="CHEBI:30413"/>
    </cofactor>
</comment>
<protein>
    <recommendedName>
        <fullName evidence="11">Cytochrome P450</fullName>
    </recommendedName>
</protein>
<organism evidence="9 10">
    <name type="scientific">Gnomoniopsis smithogilvyi</name>
    <dbReference type="NCBI Taxonomy" id="1191159"/>
    <lineage>
        <taxon>Eukaryota</taxon>
        <taxon>Fungi</taxon>
        <taxon>Dikarya</taxon>
        <taxon>Ascomycota</taxon>
        <taxon>Pezizomycotina</taxon>
        <taxon>Sordariomycetes</taxon>
        <taxon>Sordariomycetidae</taxon>
        <taxon>Diaporthales</taxon>
        <taxon>Gnomoniaceae</taxon>
        <taxon>Gnomoniopsis</taxon>
    </lineage>
</organism>
<keyword evidence="8" id="KW-1133">Transmembrane helix</keyword>
<feature type="transmembrane region" description="Helical" evidence="8">
    <location>
        <begin position="6"/>
        <end position="26"/>
    </location>
</feature>
<dbReference type="OrthoDB" id="1470350at2759"/>
<keyword evidence="7" id="KW-0560">Oxidoreductase</keyword>
<dbReference type="Gene3D" id="1.10.630.10">
    <property type="entry name" value="Cytochrome P450"/>
    <property type="match status" value="1"/>
</dbReference>
<dbReference type="PANTHER" id="PTHR24305">
    <property type="entry name" value="CYTOCHROME P450"/>
    <property type="match status" value="1"/>
</dbReference>
<dbReference type="PRINTS" id="PR00385">
    <property type="entry name" value="P450"/>
</dbReference>
<keyword evidence="10" id="KW-1185">Reference proteome</keyword>
<evidence type="ECO:0008006" key="11">
    <source>
        <dbReference type="Google" id="ProtNLM"/>
    </source>
</evidence>
<accession>A0A9W9D384</accession>
<dbReference type="InterPro" id="IPR050121">
    <property type="entry name" value="Cytochrome_P450_monoxygenase"/>
</dbReference>
<dbReference type="Proteomes" id="UP001140453">
    <property type="component" value="Unassembled WGS sequence"/>
</dbReference>
<evidence type="ECO:0000256" key="7">
    <source>
        <dbReference type="RuleBase" id="RU000461"/>
    </source>
</evidence>
<keyword evidence="8" id="KW-0812">Transmembrane</keyword>
<keyword evidence="7" id="KW-0503">Monooxygenase</keyword>
<dbReference type="GO" id="GO:0004497">
    <property type="term" value="F:monooxygenase activity"/>
    <property type="evidence" value="ECO:0007669"/>
    <property type="project" value="UniProtKB-KW"/>
</dbReference>
<comment type="similarity">
    <text evidence="2 7">Belongs to the cytochrome P450 family.</text>
</comment>
<dbReference type="CDD" id="cd11058">
    <property type="entry name" value="CYP60B-like"/>
    <property type="match status" value="1"/>
</dbReference>
<keyword evidence="8" id="KW-0472">Membrane</keyword>
<evidence type="ECO:0000256" key="1">
    <source>
        <dbReference type="ARBA" id="ARBA00001971"/>
    </source>
</evidence>
<evidence type="ECO:0000256" key="8">
    <source>
        <dbReference type="SAM" id="Phobius"/>
    </source>
</evidence>
<evidence type="ECO:0000256" key="4">
    <source>
        <dbReference type="ARBA" id="ARBA00022723"/>
    </source>
</evidence>
<evidence type="ECO:0000256" key="2">
    <source>
        <dbReference type="ARBA" id="ARBA00010617"/>
    </source>
</evidence>
<sequence>MVSGFLTLFIIWATWTIVYDIFFHPLSKFPGPLLGKITRIPFWVHGITGTQLHYMHALHEKYGNVVRFCPDELSYTDAQAWKDIYCYVKGQPENSKAPGFHLEIGTTPSMMVAPVEAHARARRIFSPGFSDRALKQQEPLFRRYTGFLMSKLHAFDGQPVDMTVMNNLATFDIMAELTFGEPLGLLQHSKYTDWVKNCIETLKVLPFVQMIQHYPTLTKLCGLLEPKWLSESAKSHIKYTSDRVDRRLERGSNQPDLWNLVQNENNDQQLSRGEMHANALIFMLAGTETTATLLTSLIFLLLVNPDKLDALKNEIRSQAIPAQDLTFETLAGFKYLNACIQEGLRVYPPVPVGIPRSISSNRDGGQMVCGQWLPSGTRASVHPYAASHLTANFKDPELFVPERWQGGDAYRNDCRDVSQPFSSGPRNCLGQNMAWHEMRMILGTLVSEFDMELCAESREWGSNRKAYTTWEKVPLLVRLMPVDD</sequence>
<reference evidence="9" key="1">
    <citation type="submission" date="2022-10" db="EMBL/GenBank/DDBJ databases">
        <title>Tapping the CABI collections for fungal endophytes: first genome assemblies for Collariella, Neodidymelliopsis, Ascochyta clinopodiicola, Didymella pomorum, Didymosphaeria variabile, Neocosmospora piperis and Neocucurbitaria cava.</title>
        <authorList>
            <person name="Hill R."/>
        </authorList>
    </citation>
    <scope>NUCLEOTIDE SEQUENCE</scope>
    <source>
        <strain evidence="9">IMI 355082</strain>
    </source>
</reference>
<evidence type="ECO:0000256" key="3">
    <source>
        <dbReference type="ARBA" id="ARBA00022617"/>
    </source>
</evidence>